<accession>A0A5B8RD97</accession>
<comment type="subcellular location">
    <subcellularLocation>
        <location evidence="1">Cytoplasm</location>
    </subcellularLocation>
</comment>
<dbReference type="InterPro" id="IPR041715">
    <property type="entry name" value="HisRS-like_core"/>
</dbReference>
<dbReference type="AlphaFoldDB" id="A0A5B8RD97"/>
<keyword evidence="4" id="KW-0808">Transferase</keyword>
<dbReference type="EMBL" id="MN079101">
    <property type="protein sequence ID" value="QEA05422.1"/>
    <property type="molecule type" value="Genomic_DNA"/>
</dbReference>
<protein>
    <submittedName>
        <fullName evidence="4">ATP phosphoribosyltransferase regulatory subunit</fullName>
    </submittedName>
</protein>
<name>A0A5B8RD97_9ZZZZ</name>
<dbReference type="PANTHER" id="PTHR11476:SF7">
    <property type="entry name" value="HISTIDINE--TRNA LIGASE"/>
    <property type="match status" value="1"/>
</dbReference>
<keyword evidence="4" id="KW-0328">Glycosyltransferase</keyword>
<dbReference type="CDD" id="cd00773">
    <property type="entry name" value="HisRS-like_core"/>
    <property type="match status" value="1"/>
</dbReference>
<evidence type="ECO:0000256" key="2">
    <source>
        <dbReference type="ARBA" id="ARBA00022490"/>
    </source>
</evidence>
<dbReference type="HAMAP" id="MF_00125">
    <property type="entry name" value="HisZ"/>
    <property type="match status" value="1"/>
</dbReference>
<dbReference type="NCBIfam" id="TIGR00443">
    <property type="entry name" value="hisZ_biosyn_reg"/>
    <property type="match status" value="1"/>
</dbReference>
<dbReference type="NCBIfam" id="NF008935">
    <property type="entry name" value="PRK12292.1-1"/>
    <property type="match status" value="1"/>
</dbReference>
<dbReference type="InterPro" id="IPR004517">
    <property type="entry name" value="HisZ"/>
</dbReference>
<gene>
    <name evidence="4" type="primary">hisZ</name>
    <name evidence="4" type="ORF">KBTEX_01744</name>
</gene>
<dbReference type="InterPro" id="IPR045864">
    <property type="entry name" value="aa-tRNA-synth_II/BPL/LPL"/>
</dbReference>
<dbReference type="PANTHER" id="PTHR11476">
    <property type="entry name" value="HISTIDYL-TRNA SYNTHETASE"/>
    <property type="match status" value="1"/>
</dbReference>
<keyword evidence="2" id="KW-0963">Cytoplasm</keyword>
<dbReference type="GO" id="GO:0016757">
    <property type="term" value="F:glycosyltransferase activity"/>
    <property type="evidence" value="ECO:0007669"/>
    <property type="project" value="UniProtKB-KW"/>
</dbReference>
<organism evidence="4">
    <name type="scientific">uncultured organism</name>
    <dbReference type="NCBI Taxonomy" id="155900"/>
    <lineage>
        <taxon>unclassified sequences</taxon>
        <taxon>environmental samples</taxon>
    </lineage>
</organism>
<reference evidence="4" key="1">
    <citation type="submission" date="2019-06" db="EMBL/GenBank/DDBJ databases">
        <authorList>
            <person name="Murdoch R.W."/>
            <person name="Fathepure B."/>
        </authorList>
    </citation>
    <scope>NUCLEOTIDE SEQUENCE</scope>
</reference>
<dbReference type="NCBIfam" id="NF009086">
    <property type="entry name" value="PRK12421.1"/>
    <property type="match status" value="1"/>
</dbReference>
<dbReference type="Gene3D" id="3.30.930.10">
    <property type="entry name" value="Bira Bifunctional Protein, Domain 2"/>
    <property type="match status" value="1"/>
</dbReference>
<dbReference type="SUPFAM" id="SSF55681">
    <property type="entry name" value="Class II aaRS and biotin synthetases"/>
    <property type="match status" value="1"/>
</dbReference>
<feature type="domain" description="Class II Histidinyl-tRNA synthetase (HisRS)-like catalytic core" evidence="3">
    <location>
        <begin position="18"/>
        <end position="328"/>
    </location>
</feature>
<proteinExistence type="inferred from homology"/>
<evidence type="ECO:0000313" key="4">
    <source>
        <dbReference type="EMBL" id="QEA05422.1"/>
    </source>
</evidence>
<dbReference type="Pfam" id="PF13393">
    <property type="entry name" value="tRNA-synt_His"/>
    <property type="match status" value="1"/>
</dbReference>
<sequence>MTESIPTRGERWMLPDAVDELLPPRAMALERLRQRVLGCYERWGYELVMPPAIEYLDSLLTGAAHDLDLQTFKLTDQLSGRMMGVRADITPQAARIDAHQLRRECPVRLCYSGTVLQTRPDGLTGSRNPLQVGAELYGHAGVESDIEVIALMVETLRTAGVASVHVDLGHVGIFRGLARQAGLDEAAETALWDALQRKAVADLDALLREYSVPASVAGMLAALPELTGGVEVLDHANERLAEASGAVHDALRRLWSIAGALERWLPSVALHFDLGELRGYRYHTGVVFAALVPGFSQEIARGGRYDEIGAVFGRPRPATGFSADLRNVLALADEAGATGVVPAAIGAPWTDSTALFERIDALRAAGERVVWLLPGHEHEAAEMGCDRVLVHKGDGWVVESLD</sequence>
<evidence type="ECO:0000256" key="1">
    <source>
        <dbReference type="ARBA" id="ARBA00004496"/>
    </source>
</evidence>
<dbReference type="GO" id="GO:0000105">
    <property type="term" value="P:L-histidine biosynthetic process"/>
    <property type="evidence" value="ECO:0007669"/>
    <property type="project" value="InterPro"/>
</dbReference>
<evidence type="ECO:0000259" key="3">
    <source>
        <dbReference type="Pfam" id="PF13393"/>
    </source>
</evidence>